<dbReference type="EMBL" id="CM023483">
    <property type="protein sequence ID" value="KAH6935338.1"/>
    <property type="molecule type" value="Genomic_DNA"/>
</dbReference>
<comment type="caution">
    <text evidence="1">The sequence shown here is derived from an EMBL/GenBank/DDBJ whole genome shotgun (WGS) entry which is preliminary data.</text>
</comment>
<name>A0ACB7SKD9_HYAAI</name>
<reference evidence="1" key="1">
    <citation type="submission" date="2020-05" db="EMBL/GenBank/DDBJ databases">
        <title>Large-scale comparative analyses of tick genomes elucidate their genetic diversity and vector capacities.</title>
        <authorList>
            <person name="Jia N."/>
            <person name="Wang J."/>
            <person name="Shi W."/>
            <person name="Du L."/>
            <person name="Sun Y."/>
            <person name="Zhan W."/>
            <person name="Jiang J."/>
            <person name="Wang Q."/>
            <person name="Zhang B."/>
            <person name="Ji P."/>
            <person name="Sakyi L.B."/>
            <person name="Cui X."/>
            <person name="Yuan T."/>
            <person name="Jiang B."/>
            <person name="Yang W."/>
            <person name="Lam T.T.-Y."/>
            <person name="Chang Q."/>
            <person name="Ding S."/>
            <person name="Wang X."/>
            <person name="Zhu J."/>
            <person name="Ruan X."/>
            <person name="Zhao L."/>
            <person name="Wei J."/>
            <person name="Que T."/>
            <person name="Du C."/>
            <person name="Cheng J."/>
            <person name="Dai P."/>
            <person name="Han X."/>
            <person name="Huang E."/>
            <person name="Gao Y."/>
            <person name="Liu J."/>
            <person name="Shao H."/>
            <person name="Ye R."/>
            <person name="Li L."/>
            <person name="Wei W."/>
            <person name="Wang X."/>
            <person name="Wang C."/>
            <person name="Yang T."/>
            <person name="Huo Q."/>
            <person name="Li W."/>
            <person name="Guo W."/>
            <person name="Chen H."/>
            <person name="Zhou L."/>
            <person name="Ni X."/>
            <person name="Tian J."/>
            <person name="Zhou Y."/>
            <person name="Sheng Y."/>
            <person name="Liu T."/>
            <person name="Pan Y."/>
            <person name="Xia L."/>
            <person name="Li J."/>
            <person name="Zhao F."/>
            <person name="Cao W."/>
        </authorList>
    </citation>
    <scope>NUCLEOTIDE SEQUENCE</scope>
    <source>
        <strain evidence="1">Hyas-2018</strain>
    </source>
</reference>
<protein>
    <submittedName>
        <fullName evidence="1">Uncharacterized protein</fullName>
    </submittedName>
</protein>
<dbReference type="Proteomes" id="UP000821845">
    <property type="component" value="Chromosome 3"/>
</dbReference>
<accession>A0ACB7SKD9</accession>
<sequence length="182" mass="19418">MAAAGENTSASRNKGPAARLSAALGRAASVSARYVQRTTGVVRPPAAGHVPSWLNKAGGDDMELSDRTESCRLTVPDETSPLLAFPAPNGLRPRRCSSLGSRDDAAEADAEVADEEKPQVSPRQLWLNRIKTGVLSVVVVFAVARSRPRGTRNPVQVPAKRRDNPYIIFDVATRVSCSSEKG</sequence>
<keyword evidence="2" id="KW-1185">Reference proteome</keyword>
<evidence type="ECO:0000313" key="2">
    <source>
        <dbReference type="Proteomes" id="UP000821845"/>
    </source>
</evidence>
<evidence type="ECO:0000313" key="1">
    <source>
        <dbReference type="EMBL" id="KAH6935338.1"/>
    </source>
</evidence>
<proteinExistence type="predicted"/>
<gene>
    <name evidence="1" type="ORF">HPB50_005220</name>
</gene>
<organism evidence="1 2">
    <name type="scientific">Hyalomma asiaticum</name>
    <name type="common">Tick</name>
    <dbReference type="NCBI Taxonomy" id="266040"/>
    <lineage>
        <taxon>Eukaryota</taxon>
        <taxon>Metazoa</taxon>
        <taxon>Ecdysozoa</taxon>
        <taxon>Arthropoda</taxon>
        <taxon>Chelicerata</taxon>
        <taxon>Arachnida</taxon>
        <taxon>Acari</taxon>
        <taxon>Parasitiformes</taxon>
        <taxon>Ixodida</taxon>
        <taxon>Ixodoidea</taxon>
        <taxon>Ixodidae</taxon>
        <taxon>Hyalomminae</taxon>
        <taxon>Hyalomma</taxon>
    </lineage>
</organism>